<evidence type="ECO:0000313" key="3">
    <source>
        <dbReference type="Proteomes" id="UP000594262"/>
    </source>
</evidence>
<evidence type="ECO:0008006" key="4">
    <source>
        <dbReference type="Google" id="ProtNLM"/>
    </source>
</evidence>
<organism evidence="2 3">
    <name type="scientific">Clytia hemisphaerica</name>
    <dbReference type="NCBI Taxonomy" id="252671"/>
    <lineage>
        <taxon>Eukaryota</taxon>
        <taxon>Metazoa</taxon>
        <taxon>Cnidaria</taxon>
        <taxon>Hydrozoa</taxon>
        <taxon>Hydroidolina</taxon>
        <taxon>Leptothecata</taxon>
        <taxon>Obeliida</taxon>
        <taxon>Clytiidae</taxon>
        <taxon>Clytia</taxon>
    </lineage>
</organism>
<dbReference type="EnsemblMetazoa" id="CLYHEMT006231.1">
    <property type="protein sequence ID" value="CLYHEMP006231.1"/>
    <property type="gene ID" value="CLYHEMG006231"/>
</dbReference>
<keyword evidence="3" id="KW-1185">Reference proteome</keyword>
<feature type="signal peptide" evidence="1">
    <location>
        <begin position="1"/>
        <end position="21"/>
    </location>
</feature>
<protein>
    <recommendedName>
        <fullName evidence="4">Cnidarian restricted protein</fullName>
    </recommendedName>
</protein>
<keyword evidence="1" id="KW-0732">Signal</keyword>
<sequence length="177" mass="20490">MGKKTNLLFFVFGSIMVLVYQKWNSRSTFKTISALPGASNNIIQQSYNGENDSFGTPRPSVITITEESMTRRIYKKSMPFGTTKHVTSHDEYTRTFTFTSKRRTSFSPTFPTKFEYNDNDKSTSKDIRITDYNHGVTTDNYLTTKRTKYFLQQLSSHANIKDSKMTEAKDLEIVYVY</sequence>
<evidence type="ECO:0000313" key="2">
    <source>
        <dbReference type="EnsemblMetazoa" id="CLYHEMP006231.1"/>
    </source>
</evidence>
<accession>A0A7M5V242</accession>
<feature type="chain" id="PRO_5029446341" description="Cnidarian restricted protein" evidence="1">
    <location>
        <begin position="22"/>
        <end position="177"/>
    </location>
</feature>
<name>A0A7M5V242_9CNID</name>
<dbReference type="Proteomes" id="UP000594262">
    <property type="component" value="Unplaced"/>
</dbReference>
<dbReference type="AlphaFoldDB" id="A0A7M5V242"/>
<proteinExistence type="predicted"/>
<reference evidence="2" key="1">
    <citation type="submission" date="2021-01" db="UniProtKB">
        <authorList>
            <consortium name="EnsemblMetazoa"/>
        </authorList>
    </citation>
    <scope>IDENTIFICATION</scope>
</reference>
<evidence type="ECO:0000256" key="1">
    <source>
        <dbReference type="SAM" id="SignalP"/>
    </source>
</evidence>